<feature type="chain" id="PRO_5015506631" evidence="5">
    <location>
        <begin position="20"/>
        <end position="590"/>
    </location>
</feature>
<dbReference type="InterPro" id="IPR001360">
    <property type="entry name" value="Glyco_hydro_1"/>
</dbReference>
<dbReference type="GO" id="GO:0008422">
    <property type="term" value="F:beta-glucosidase activity"/>
    <property type="evidence" value="ECO:0007669"/>
    <property type="project" value="TreeGrafter"/>
</dbReference>
<dbReference type="RefSeq" id="XP_024721211.1">
    <property type="nucleotide sequence ID" value="XM_024861819.1"/>
</dbReference>
<keyword evidence="3" id="KW-0326">Glycosidase</keyword>
<dbReference type="PANTHER" id="PTHR10353">
    <property type="entry name" value="GLYCOSYL HYDROLASE"/>
    <property type="match status" value="1"/>
</dbReference>
<dbReference type="GeneID" id="36569900"/>
<name>A0A2T3B2U6_AMORE</name>
<keyword evidence="5" id="KW-0732">Signal</keyword>
<proteinExistence type="inferred from homology"/>
<feature type="signal peptide" evidence="5">
    <location>
        <begin position="1"/>
        <end position="19"/>
    </location>
</feature>
<dbReference type="AlphaFoldDB" id="A0A2T3B2U6"/>
<dbReference type="SUPFAM" id="SSF51445">
    <property type="entry name" value="(Trans)glycosidases"/>
    <property type="match status" value="1"/>
</dbReference>
<gene>
    <name evidence="6" type="ORF">M430DRAFT_121803</name>
</gene>
<dbReference type="PROSITE" id="PS00653">
    <property type="entry name" value="GLYCOSYL_HYDROL_F1_2"/>
    <property type="match status" value="1"/>
</dbReference>
<evidence type="ECO:0000256" key="5">
    <source>
        <dbReference type="SAM" id="SignalP"/>
    </source>
</evidence>
<organism evidence="6 7">
    <name type="scientific">Amorphotheca resinae ATCC 22711</name>
    <dbReference type="NCBI Taxonomy" id="857342"/>
    <lineage>
        <taxon>Eukaryota</taxon>
        <taxon>Fungi</taxon>
        <taxon>Dikarya</taxon>
        <taxon>Ascomycota</taxon>
        <taxon>Pezizomycotina</taxon>
        <taxon>Leotiomycetes</taxon>
        <taxon>Helotiales</taxon>
        <taxon>Amorphothecaceae</taxon>
        <taxon>Amorphotheca</taxon>
    </lineage>
</organism>
<dbReference type="STRING" id="857342.A0A2T3B2U6"/>
<dbReference type="InParanoid" id="A0A2T3B2U6"/>
<sequence length="590" mass="65769">MKLSLNICLLIAGLTLAAASNSTGSLLLTENATTTANNGSPVANPSAFATPITLDLKQYWDLFVGPVQTATINTTVEATPIPTSELVPPPPLYYSAFPSGYQSPLVSMNESWKFPSGFFWGVSSAAYQIEGAAQAEGRGPSIWDVFTHRATYLTVSNDTGDVGDNQYYLYKQDIARIAALGVPYYSFSISWSRIFPFGKGPVNELALAHYDDVINTCLQYGVKPMVTLYHWDLPLFLQNSYGGWLSDEIVDDFLSYAKVVFSRYGNRVSHWFTLNEPIEFCQEYPMPKGYFTAVTIPPEAQPFFCGHHALLAHASAYRLAKSMGINGTISFKNNGGYKIPLTNSTDDALATQRAWDFNEGWFANPVFVNGDYPQSLKDHVSTLGLEFTNEQKSLINGTADIFAHDAYTSYFYFAPDVGVADCLTNSSNPLYPGCYNSSNTGPTGWLIGAASDMYSPWLQRATDWVPAFLRYIQDTWPSGGIAISEFGWTEPYEELRTLKEDILSDYTRSAYFRNYLESVLIAISEGVNVVGCLAWSIMDNLEWTSGYHAKFGMQYVNFTTYERNYKASFFEYVNTFKLYAEDPVTPIFVE</sequence>
<dbReference type="Pfam" id="PF00232">
    <property type="entry name" value="Glyco_hydro_1"/>
    <property type="match status" value="1"/>
</dbReference>
<dbReference type="PANTHER" id="PTHR10353:SF36">
    <property type="entry name" value="LP05116P"/>
    <property type="match status" value="1"/>
</dbReference>
<dbReference type="OrthoDB" id="65569at2759"/>
<reference evidence="6 7" key="1">
    <citation type="journal article" date="2018" name="New Phytol.">
        <title>Comparative genomics and transcriptomics depict ericoid mycorrhizal fungi as versatile saprotrophs and plant mutualists.</title>
        <authorList>
            <person name="Martino E."/>
            <person name="Morin E."/>
            <person name="Grelet G.A."/>
            <person name="Kuo A."/>
            <person name="Kohler A."/>
            <person name="Daghino S."/>
            <person name="Barry K.W."/>
            <person name="Cichocki N."/>
            <person name="Clum A."/>
            <person name="Dockter R.B."/>
            <person name="Hainaut M."/>
            <person name="Kuo R.C."/>
            <person name="LaButti K."/>
            <person name="Lindahl B.D."/>
            <person name="Lindquist E.A."/>
            <person name="Lipzen A."/>
            <person name="Khouja H.R."/>
            <person name="Magnuson J."/>
            <person name="Murat C."/>
            <person name="Ohm R.A."/>
            <person name="Singer S.W."/>
            <person name="Spatafora J.W."/>
            <person name="Wang M."/>
            <person name="Veneault-Fourrey C."/>
            <person name="Henrissat B."/>
            <person name="Grigoriev I.V."/>
            <person name="Martin F.M."/>
            <person name="Perotto S."/>
        </authorList>
    </citation>
    <scope>NUCLEOTIDE SEQUENCE [LARGE SCALE GENOMIC DNA]</scope>
    <source>
        <strain evidence="6 7">ATCC 22711</strain>
    </source>
</reference>
<dbReference type="InterPro" id="IPR033132">
    <property type="entry name" value="GH_1_N_CS"/>
</dbReference>
<evidence type="ECO:0000313" key="6">
    <source>
        <dbReference type="EMBL" id="PSS18859.1"/>
    </source>
</evidence>
<evidence type="ECO:0000313" key="7">
    <source>
        <dbReference type="Proteomes" id="UP000241818"/>
    </source>
</evidence>
<dbReference type="GO" id="GO:0005975">
    <property type="term" value="P:carbohydrate metabolic process"/>
    <property type="evidence" value="ECO:0007669"/>
    <property type="project" value="InterPro"/>
</dbReference>
<dbReference type="Proteomes" id="UP000241818">
    <property type="component" value="Unassembled WGS sequence"/>
</dbReference>
<evidence type="ECO:0000256" key="1">
    <source>
        <dbReference type="ARBA" id="ARBA00010838"/>
    </source>
</evidence>
<keyword evidence="7" id="KW-1185">Reference proteome</keyword>
<dbReference type="PRINTS" id="PR00131">
    <property type="entry name" value="GLHYDRLASE1"/>
</dbReference>
<evidence type="ECO:0000256" key="3">
    <source>
        <dbReference type="ARBA" id="ARBA00023295"/>
    </source>
</evidence>
<protein>
    <submittedName>
        <fullName evidence="6">Glycoside hydrolase family 1 protein</fullName>
    </submittedName>
</protein>
<dbReference type="InterPro" id="IPR017853">
    <property type="entry name" value="GH"/>
</dbReference>
<evidence type="ECO:0000256" key="2">
    <source>
        <dbReference type="ARBA" id="ARBA00022801"/>
    </source>
</evidence>
<evidence type="ECO:0000256" key="4">
    <source>
        <dbReference type="RuleBase" id="RU003690"/>
    </source>
</evidence>
<dbReference type="Gene3D" id="3.20.20.80">
    <property type="entry name" value="Glycosidases"/>
    <property type="match status" value="1"/>
</dbReference>
<accession>A0A2T3B2U6</accession>
<keyword evidence="2 6" id="KW-0378">Hydrolase</keyword>
<dbReference type="EMBL" id="KZ679011">
    <property type="protein sequence ID" value="PSS18859.1"/>
    <property type="molecule type" value="Genomic_DNA"/>
</dbReference>
<comment type="similarity">
    <text evidence="1 4">Belongs to the glycosyl hydrolase 1 family.</text>
</comment>